<evidence type="ECO:0000256" key="2">
    <source>
        <dbReference type="SAM" id="SignalP"/>
    </source>
</evidence>
<feature type="region of interest" description="Disordered" evidence="1">
    <location>
        <begin position="151"/>
        <end position="184"/>
    </location>
</feature>
<gene>
    <name evidence="3" type="ORF">SAMN05216282_10455</name>
</gene>
<feature type="signal peptide" evidence="2">
    <location>
        <begin position="1"/>
        <end position="22"/>
    </location>
</feature>
<feature type="chain" id="PRO_5039207859" description="DNA modification methylase" evidence="2">
    <location>
        <begin position="23"/>
        <end position="184"/>
    </location>
</feature>
<dbReference type="STRING" id="386301.SAMN05216282_10455"/>
<protein>
    <recommendedName>
        <fullName evidence="5">DNA modification methylase</fullName>
    </recommendedName>
</protein>
<keyword evidence="2" id="KW-0732">Signal</keyword>
<sequence length="184" mass="18887">MRARIVASAILATAILSGTAGCGLMAPQATTIRYDASDGVSGDVGDIAVRNAILVSDGADSANLVITLVNQGDSAHIVGVQYESDGEKVTEELTVEANSTLALGSEDEPALALRGIDAQPGSLFPVFVQYGNETGARLLVPVLDDTLEPYSTLVPTPEPTPVDLPLPQAPTEPLEPTPTPTAAP</sequence>
<keyword evidence="4" id="KW-1185">Reference proteome</keyword>
<evidence type="ECO:0008006" key="5">
    <source>
        <dbReference type="Google" id="ProtNLM"/>
    </source>
</evidence>
<dbReference type="Proteomes" id="UP000198701">
    <property type="component" value="Unassembled WGS sequence"/>
</dbReference>
<evidence type="ECO:0000256" key="1">
    <source>
        <dbReference type="SAM" id="MobiDB-lite"/>
    </source>
</evidence>
<evidence type="ECO:0000313" key="4">
    <source>
        <dbReference type="Proteomes" id="UP000198701"/>
    </source>
</evidence>
<feature type="compositionally biased region" description="Pro residues" evidence="1">
    <location>
        <begin position="156"/>
        <end position="184"/>
    </location>
</feature>
<dbReference type="AlphaFoldDB" id="A0A1G9AF83"/>
<reference evidence="3 4" key="1">
    <citation type="submission" date="2016-10" db="EMBL/GenBank/DDBJ databases">
        <authorList>
            <person name="de Groot N.N."/>
        </authorList>
    </citation>
    <scope>NUCLEOTIDE SEQUENCE [LARGE SCALE GENOMIC DNA]</scope>
    <source>
        <strain evidence="3 4">CGMCC 1.5382</strain>
    </source>
</reference>
<evidence type="ECO:0000313" key="3">
    <source>
        <dbReference type="EMBL" id="SDK25185.1"/>
    </source>
</evidence>
<name>A0A1G9AF83_9MICO</name>
<organism evidence="3 4">
    <name type="scientific">Cryobacterium psychrotolerans</name>
    <dbReference type="NCBI Taxonomy" id="386301"/>
    <lineage>
        <taxon>Bacteria</taxon>
        <taxon>Bacillati</taxon>
        <taxon>Actinomycetota</taxon>
        <taxon>Actinomycetes</taxon>
        <taxon>Micrococcales</taxon>
        <taxon>Microbacteriaceae</taxon>
        <taxon>Cryobacterium</taxon>
    </lineage>
</organism>
<dbReference type="PROSITE" id="PS51257">
    <property type="entry name" value="PROKAR_LIPOPROTEIN"/>
    <property type="match status" value="1"/>
</dbReference>
<dbReference type="EMBL" id="FNFU01000004">
    <property type="protein sequence ID" value="SDK25185.1"/>
    <property type="molecule type" value="Genomic_DNA"/>
</dbReference>
<accession>A0A1G9AF83</accession>
<proteinExistence type="predicted"/>